<sequence>MDRKSLIWGIVFFLCSLAWGFVAYRNYTETILKFSYLQVVLSVGFMILAIAKFYMGRKNDR</sequence>
<feature type="transmembrane region" description="Helical" evidence="1">
    <location>
        <begin position="36"/>
        <end position="55"/>
    </location>
</feature>
<proteinExistence type="predicted"/>
<name>A0ABR6TL29_9FIRM</name>
<evidence type="ECO:0000256" key="1">
    <source>
        <dbReference type="SAM" id="Phobius"/>
    </source>
</evidence>
<organism evidence="2 3">
    <name type="scientific">Peptostreptococcus canis</name>
    <dbReference type="NCBI Taxonomy" id="1159213"/>
    <lineage>
        <taxon>Bacteria</taxon>
        <taxon>Bacillati</taxon>
        <taxon>Bacillota</taxon>
        <taxon>Clostridia</taxon>
        <taxon>Peptostreptococcales</taxon>
        <taxon>Peptostreptococcaceae</taxon>
        <taxon>Peptostreptococcus</taxon>
    </lineage>
</organism>
<comment type="caution">
    <text evidence="2">The sequence shown here is derived from an EMBL/GenBank/DDBJ whole genome shotgun (WGS) entry which is preliminary data.</text>
</comment>
<reference evidence="2 3" key="1">
    <citation type="submission" date="2020-05" db="EMBL/GenBank/DDBJ databases">
        <title>Draft genome of xy-202 and genomic insight in genome of the genus Peptostreptococcus.</title>
        <authorList>
            <person name="Zhang Z."/>
        </authorList>
    </citation>
    <scope>NUCLEOTIDE SEQUENCE [LARGE SCALE GENOMIC DNA]</scope>
    <source>
        <strain evidence="2 3">DSM 27025</strain>
    </source>
</reference>
<evidence type="ECO:0000313" key="3">
    <source>
        <dbReference type="Proteomes" id="UP000713904"/>
    </source>
</evidence>
<keyword evidence="3" id="KW-1185">Reference proteome</keyword>
<evidence type="ECO:0000313" key="2">
    <source>
        <dbReference type="EMBL" id="MBC2576120.1"/>
    </source>
</evidence>
<accession>A0ABR6TL29</accession>
<dbReference type="RefSeq" id="WP_185624148.1">
    <property type="nucleotide sequence ID" value="NZ_JABGBW010000003.1"/>
</dbReference>
<dbReference type="EMBL" id="JABGBW010000003">
    <property type="protein sequence ID" value="MBC2576120.1"/>
    <property type="molecule type" value="Genomic_DNA"/>
</dbReference>
<keyword evidence="1" id="KW-0812">Transmembrane</keyword>
<gene>
    <name evidence="2" type="ORF">HLB29_05420</name>
</gene>
<dbReference type="Proteomes" id="UP000713904">
    <property type="component" value="Unassembled WGS sequence"/>
</dbReference>
<protein>
    <submittedName>
        <fullName evidence="2">Uncharacterized protein</fullName>
    </submittedName>
</protein>
<keyword evidence="1" id="KW-1133">Transmembrane helix</keyword>
<keyword evidence="1" id="KW-0472">Membrane</keyword>